<comment type="caution">
    <text evidence="1">The sequence shown here is derived from an EMBL/GenBank/DDBJ whole genome shotgun (WGS) entry which is preliminary data.</text>
</comment>
<evidence type="ECO:0000313" key="1">
    <source>
        <dbReference type="EMBL" id="PCJ18296.1"/>
    </source>
</evidence>
<accession>A0A2A5AHG5</accession>
<gene>
    <name evidence="1" type="ORF">COA96_16895</name>
</gene>
<dbReference type="Proteomes" id="UP000218327">
    <property type="component" value="Unassembled WGS sequence"/>
</dbReference>
<dbReference type="AlphaFoldDB" id="A0A2A5AHG5"/>
<proteinExistence type="predicted"/>
<name>A0A2A5AHG5_9GAMM</name>
<reference evidence="2" key="1">
    <citation type="submission" date="2017-08" db="EMBL/GenBank/DDBJ databases">
        <title>A dynamic microbial community with high functional redundancy inhabits the cold, oxic subseafloor aquifer.</title>
        <authorList>
            <person name="Tully B.J."/>
            <person name="Wheat C.G."/>
            <person name="Glazer B.T."/>
            <person name="Huber J.A."/>
        </authorList>
    </citation>
    <scope>NUCLEOTIDE SEQUENCE [LARGE SCALE GENOMIC DNA]</scope>
</reference>
<evidence type="ECO:0000313" key="2">
    <source>
        <dbReference type="Proteomes" id="UP000218327"/>
    </source>
</evidence>
<sequence length="174" mass="19577">MANKQAGLTERLIQVALYNDMRSASRIIMPNYTPRGWHECDVWSVTKAGYVVEHEIKLSRSDFKADTKKAGGGKHHALSIGSTGAPSRFSFVVADSVEEYARKNLPTWAGLKVAHFRDDHWGVRATLKIVVVAPRIHRKIKVRDAEISRAQVCSYYRLWSLLGVDARSEVNDGR</sequence>
<protein>
    <submittedName>
        <fullName evidence="1">Uncharacterized protein</fullName>
    </submittedName>
</protein>
<organism evidence="1 2">
    <name type="scientific">SAR86 cluster bacterium</name>
    <dbReference type="NCBI Taxonomy" id="2030880"/>
    <lineage>
        <taxon>Bacteria</taxon>
        <taxon>Pseudomonadati</taxon>
        <taxon>Pseudomonadota</taxon>
        <taxon>Gammaproteobacteria</taxon>
        <taxon>SAR86 cluster</taxon>
    </lineage>
</organism>
<dbReference type="EMBL" id="NVVJ01000101">
    <property type="protein sequence ID" value="PCJ18296.1"/>
    <property type="molecule type" value="Genomic_DNA"/>
</dbReference>